<sequence>MISRSQFYLFSVKWGAMICLCLYTSLAIAKVDDVDLKAVYLFRFALLADWQKTSVHAEHLEYCVLEAGKVSARLKNVVELKPDIAHFYNLSEEQNPNVCHILYVEDHNESKISLLKTQFPHALLVGNGKAFIDKGGMIAFIKVRNRIRPLISRKHVKQTQVQLRSQLLEVSELVKEDER</sequence>
<keyword evidence="3" id="KW-1185">Reference proteome</keyword>
<evidence type="ECO:0000313" key="3">
    <source>
        <dbReference type="Proteomes" id="UP000262832"/>
    </source>
</evidence>
<evidence type="ECO:0000256" key="1">
    <source>
        <dbReference type="SAM" id="Phobius"/>
    </source>
</evidence>
<dbReference type="RefSeq" id="WP_128812984.1">
    <property type="nucleotide sequence ID" value="NZ_CP032094.1"/>
</dbReference>
<reference evidence="2 3" key="1">
    <citation type="submission" date="2018-08" db="EMBL/GenBank/DDBJ databases">
        <title>Genomic taxonomy of the Vibrionaceae family.</title>
        <authorList>
            <person name="Gomez-Gil B."/>
            <person name="Tanaka M."/>
            <person name="Sawabe T."/>
            <person name="Enciso-Ibarra K."/>
        </authorList>
    </citation>
    <scope>NUCLEOTIDE SEQUENCE [LARGE SCALE GENOMIC DNA]</scope>
    <source>
        <strain evidence="2 3">CAIM 1831</strain>
    </source>
</reference>
<keyword evidence="1" id="KW-1133">Transmembrane helix</keyword>
<gene>
    <name evidence="2" type="ORF">D1115_19390</name>
</gene>
<evidence type="ECO:0000313" key="2">
    <source>
        <dbReference type="EMBL" id="AXY03086.1"/>
    </source>
</evidence>
<protein>
    <submittedName>
        <fullName evidence="2">YfiR family protein</fullName>
    </submittedName>
</protein>
<proteinExistence type="predicted"/>
<organism evidence="2 3">
    <name type="scientific">Vibrio alfacsensis</name>
    <dbReference type="NCBI Taxonomy" id="1074311"/>
    <lineage>
        <taxon>Bacteria</taxon>
        <taxon>Pseudomonadati</taxon>
        <taxon>Pseudomonadota</taxon>
        <taxon>Gammaproteobacteria</taxon>
        <taxon>Vibrionales</taxon>
        <taxon>Vibrionaceae</taxon>
        <taxon>Vibrio</taxon>
    </lineage>
</organism>
<dbReference type="Pfam" id="PF13689">
    <property type="entry name" value="DUF4154"/>
    <property type="match status" value="1"/>
</dbReference>
<name>A0ABM6YYS4_9VIBR</name>
<keyword evidence="1" id="KW-0472">Membrane</keyword>
<accession>A0ABM6YYS4</accession>
<dbReference type="Proteomes" id="UP000262832">
    <property type="component" value="Chromosome II"/>
</dbReference>
<feature type="transmembrane region" description="Helical" evidence="1">
    <location>
        <begin position="7"/>
        <end position="29"/>
    </location>
</feature>
<dbReference type="EMBL" id="CP032094">
    <property type="protein sequence ID" value="AXY03086.1"/>
    <property type="molecule type" value="Genomic_DNA"/>
</dbReference>
<keyword evidence="1" id="KW-0812">Transmembrane</keyword>
<dbReference type="InterPro" id="IPR025293">
    <property type="entry name" value="YfiR/HmsC-like"/>
</dbReference>